<name>A0A0C3DW08_9AGAM</name>
<accession>A0A0C3DW08</accession>
<dbReference type="InParanoid" id="A0A0C3DW08"/>
<organism evidence="1 2">
    <name type="scientific">Scleroderma citrinum Foug A</name>
    <dbReference type="NCBI Taxonomy" id="1036808"/>
    <lineage>
        <taxon>Eukaryota</taxon>
        <taxon>Fungi</taxon>
        <taxon>Dikarya</taxon>
        <taxon>Basidiomycota</taxon>
        <taxon>Agaricomycotina</taxon>
        <taxon>Agaricomycetes</taxon>
        <taxon>Agaricomycetidae</taxon>
        <taxon>Boletales</taxon>
        <taxon>Sclerodermatineae</taxon>
        <taxon>Sclerodermataceae</taxon>
        <taxon>Scleroderma</taxon>
    </lineage>
</organism>
<sequence length="97" mass="10884">MTVLVLSCGLDSSLASKPPISLSICIAPYSDRIRSSDSWECLMLCASQTFYDHIVSILRRRIIVLSIKTLSRLAWLMEIPPSFGKTPWNLNGQQNDL</sequence>
<keyword evidence="2" id="KW-1185">Reference proteome</keyword>
<proteinExistence type="predicted"/>
<evidence type="ECO:0000313" key="1">
    <source>
        <dbReference type="EMBL" id="KIM64755.1"/>
    </source>
</evidence>
<dbReference type="AlphaFoldDB" id="A0A0C3DW08"/>
<dbReference type="EMBL" id="KN822026">
    <property type="protein sequence ID" value="KIM64755.1"/>
    <property type="molecule type" value="Genomic_DNA"/>
</dbReference>
<gene>
    <name evidence="1" type="ORF">SCLCIDRAFT_1212818</name>
</gene>
<protein>
    <submittedName>
        <fullName evidence="1">Uncharacterized protein</fullName>
    </submittedName>
</protein>
<dbReference type="HOGENOM" id="CLU_2347933_0_0_1"/>
<reference evidence="2" key="2">
    <citation type="submission" date="2015-01" db="EMBL/GenBank/DDBJ databases">
        <title>Evolutionary Origins and Diversification of the Mycorrhizal Mutualists.</title>
        <authorList>
            <consortium name="DOE Joint Genome Institute"/>
            <consortium name="Mycorrhizal Genomics Consortium"/>
            <person name="Kohler A."/>
            <person name="Kuo A."/>
            <person name="Nagy L.G."/>
            <person name="Floudas D."/>
            <person name="Copeland A."/>
            <person name="Barry K.W."/>
            <person name="Cichocki N."/>
            <person name="Veneault-Fourrey C."/>
            <person name="LaButti K."/>
            <person name="Lindquist E.A."/>
            <person name="Lipzen A."/>
            <person name="Lundell T."/>
            <person name="Morin E."/>
            <person name="Murat C."/>
            <person name="Riley R."/>
            <person name="Ohm R."/>
            <person name="Sun H."/>
            <person name="Tunlid A."/>
            <person name="Henrissat B."/>
            <person name="Grigoriev I.V."/>
            <person name="Hibbett D.S."/>
            <person name="Martin F."/>
        </authorList>
    </citation>
    <scope>NUCLEOTIDE SEQUENCE [LARGE SCALE GENOMIC DNA]</scope>
    <source>
        <strain evidence="2">Foug A</strain>
    </source>
</reference>
<evidence type="ECO:0000313" key="2">
    <source>
        <dbReference type="Proteomes" id="UP000053989"/>
    </source>
</evidence>
<dbReference type="Proteomes" id="UP000053989">
    <property type="component" value="Unassembled WGS sequence"/>
</dbReference>
<reference evidence="1 2" key="1">
    <citation type="submission" date="2014-04" db="EMBL/GenBank/DDBJ databases">
        <authorList>
            <consortium name="DOE Joint Genome Institute"/>
            <person name="Kuo A."/>
            <person name="Kohler A."/>
            <person name="Nagy L.G."/>
            <person name="Floudas D."/>
            <person name="Copeland A."/>
            <person name="Barry K.W."/>
            <person name="Cichocki N."/>
            <person name="Veneault-Fourrey C."/>
            <person name="LaButti K."/>
            <person name="Lindquist E.A."/>
            <person name="Lipzen A."/>
            <person name="Lundell T."/>
            <person name="Morin E."/>
            <person name="Murat C."/>
            <person name="Sun H."/>
            <person name="Tunlid A."/>
            <person name="Henrissat B."/>
            <person name="Grigoriev I.V."/>
            <person name="Hibbett D.S."/>
            <person name="Martin F."/>
            <person name="Nordberg H.P."/>
            <person name="Cantor M.N."/>
            <person name="Hua S.X."/>
        </authorList>
    </citation>
    <scope>NUCLEOTIDE SEQUENCE [LARGE SCALE GENOMIC DNA]</scope>
    <source>
        <strain evidence="1 2">Foug A</strain>
    </source>
</reference>